<feature type="region of interest" description="Disordered" evidence="1">
    <location>
        <begin position="391"/>
        <end position="423"/>
    </location>
</feature>
<evidence type="ECO:0000313" key="3">
    <source>
        <dbReference type="Proteomes" id="UP001497623"/>
    </source>
</evidence>
<dbReference type="Proteomes" id="UP001497623">
    <property type="component" value="Unassembled WGS sequence"/>
</dbReference>
<gene>
    <name evidence="2" type="ORF">MNOR_LOCUS14866</name>
</gene>
<accession>A0AAV2QQ49</accession>
<reference evidence="2 3" key="1">
    <citation type="submission" date="2024-05" db="EMBL/GenBank/DDBJ databases">
        <authorList>
            <person name="Wallberg A."/>
        </authorList>
    </citation>
    <scope>NUCLEOTIDE SEQUENCE [LARGE SCALE GENOMIC DNA]</scope>
</reference>
<keyword evidence="3" id="KW-1185">Reference proteome</keyword>
<sequence>MPKTNHYHRKKRKYRFNLHRKKQIDKFSIIFRCYLLILIFINISQKQATIHIIEVTSPTFVKRLENPPIVGTYFNPRIATATTKPNEPKPTLKIPVLYYNNIIKKLHGNIIDGLYNEKILKFLPYGICFHISPSIINSCHTNKLDVIPHEDQPIMDHNFTYFSPLNQYKYTLDTQKSFFFLENRFSKHADDIKSYSETYTFYDGFDSYSHSIMNRYKNSSNCFIHKFNFKELESNEFNANRIYDPLVTKIMVFDNSNVTVNCSESVNNGRGRVHLKYLAYSYQDGSCLDQSTLQHRKLNLARSTANMICSSKLLMSLSIILIFPILMKHSLASTSTAITGTVRVASLASTSTAGTGTAPVASLSSTSPAGTGTAPVASLASTITAGTGTAPVASLSSTSPAGTGTAPVASLSSTSPAGTGTAPVASLASTITAGTGTAPVASLSSTCPAGTGTAPVASLASTITAGTCTAPVASLSSTSPAGTGTAPVASLASTITAGTGTAPVASLSSTTPAGTGTAPVASLASTITAGTGTAPVSSLSSTSQAGTGTAPVASLSSTSPAGTGTAPVASLSSTSPAGTGTAPVASLSSTSPNGTGTAPVASLASTITAGTGTAPVASLSSTSPAGTGTAPVASLASTITAGTGTAPVASLSSTSPAGTGTAPVASLASTITAGTSTAPVASLSSTGPAGTGTAPVATLASTSAAGAVPALMAPAPQIITDADLYKCKVTVTLNKVVQPVLLKVYQCYKRFDNSKTIKEYIIKRKSKKYFHKEFNKHYTDNIMSSNASGDQYDISLLGTSIRALNKIHGYRDNVLVIKVQKLVDIRNENSHTFSGLKKNDMYIKIDDIKNKSLDVLLCLEAKRPSKIYEIGLMKTKVKKIIPEILTQNVTEEEIEISLYQNLKDAIPDYKNNCKKWGKIKILDFSHAQMLSMILHSYIQMQY</sequence>
<proteinExistence type="predicted"/>
<evidence type="ECO:0000256" key="1">
    <source>
        <dbReference type="SAM" id="MobiDB-lite"/>
    </source>
</evidence>
<name>A0AAV2QQ49_MEGNR</name>
<evidence type="ECO:0000313" key="2">
    <source>
        <dbReference type="EMBL" id="CAL4093444.1"/>
    </source>
</evidence>
<comment type="caution">
    <text evidence="2">The sequence shown here is derived from an EMBL/GenBank/DDBJ whole genome shotgun (WGS) entry which is preliminary data.</text>
</comment>
<feature type="compositionally biased region" description="Polar residues" evidence="1">
    <location>
        <begin position="532"/>
        <end position="547"/>
    </location>
</feature>
<organism evidence="2 3">
    <name type="scientific">Meganyctiphanes norvegica</name>
    <name type="common">Northern krill</name>
    <name type="synonym">Thysanopoda norvegica</name>
    <dbReference type="NCBI Taxonomy" id="48144"/>
    <lineage>
        <taxon>Eukaryota</taxon>
        <taxon>Metazoa</taxon>
        <taxon>Ecdysozoa</taxon>
        <taxon>Arthropoda</taxon>
        <taxon>Crustacea</taxon>
        <taxon>Multicrustacea</taxon>
        <taxon>Malacostraca</taxon>
        <taxon>Eumalacostraca</taxon>
        <taxon>Eucarida</taxon>
        <taxon>Euphausiacea</taxon>
        <taxon>Euphausiidae</taxon>
        <taxon>Meganyctiphanes</taxon>
    </lineage>
</organism>
<feature type="compositionally biased region" description="Polar residues" evidence="1">
    <location>
        <begin position="586"/>
        <end position="596"/>
    </location>
</feature>
<dbReference type="AlphaFoldDB" id="A0AAV2QQ49"/>
<protein>
    <submittedName>
        <fullName evidence="2">Uncharacterized protein</fullName>
    </submittedName>
</protein>
<feature type="region of interest" description="Disordered" evidence="1">
    <location>
        <begin position="532"/>
        <end position="599"/>
    </location>
</feature>
<dbReference type="EMBL" id="CAXKWB010009095">
    <property type="protein sequence ID" value="CAL4093444.1"/>
    <property type="molecule type" value="Genomic_DNA"/>
</dbReference>